<dbReference type="EMBL" id="CP000083">
    <property type="protein sequence ID" value="AAZ25669.1"/>
    <property type="molecule type" value="Genomic_DNA"/>
</dbReference>
<organism evidence="1 2">
    <name type="scientific">Colwellia psychrerythraea (strain 34H / ATCC BAA-681)</name>
    <name type="common">Vibrio psychroerythus</name>
    <dbReference type="NCBI Taxonomy" id="167879"/>
    <lineage>
        <taxon>Bacteria</taxon>
        <taxon>Pseudomonadati</taxon>
        <taxon>Pseudomonadota</taxon>
        <taxon>Gammaproteobacteria</taxon>
        <taxon>Alteromonadales</taxon>
        <taxon>Colwelliaceae</taxon>
        <taxon>Colwellia</taxon>
    </lineage>
</organism>
<reference evidence="1" key="1">
    <citation type="journal article" date="2005" name="Proc. Natl. Acad. Sci. U.S.A.">
        <title>The psychrophilic lifestyle as revealed by the genome sequence of Colwellia psychrerythraea 34H through genomic and proteomic analyses.</title>
        <authorList>
            <person name="Methe B.A."/>
            <person name="Nelson K.E."/>
            <person name="Deming J.W."/>
            <person name="Momen B."/>
            <person name="Melamud E."/>
            <person name="Zhang X."/>
            <person name="Moult J."/>
            <person name="Madupu R."/>
            <person name="Nelson W.C."/>
            <person name="Dodson R.J."/>
            <person name="Brinkac L.M."/>
            <person name="Daugherty S.C."/>
            <person name="Durkin A.S."/>
            <person name="DeBoy R.T."/>
            <person name="Kolonay J.F."/>
            <person name="Sullivan S.A."/>
            <person name="Zhou L."/>
            <person name="Davidsen T.M."/>
            <person name="Wu M."/>
            <person name="Huston A.L."/>
            <person name="Lewis M."/>
            <person name="Weaver B."/>
            <person name="Weidman J.F."/>
            <person name="Khouri H."/>
            <person name="Utterback T.R."/>
            <person name="Feldblyum T.V."/>
            <person name="Fraser C.M."/>
        </authorList>
    </citation>
    <scope>NUCLEOTIDE SEQUENCE [LARGE SCALE GENOMIC DNA]</scope>
    <source>
        <strain evidence="1">34H</strain>
    </source>
</reference>
<evidence type="ECO:0000313" key="1">
    <source>
        <dbReference type="EMBL" id="AAZ25669.1"/>
    </source>
</evidence>
<proteinExistence type="predicted"/>
<dbReference type="HOGENOM" id="CLU_3166824_0_0_6"/>
<dbReference type="STRING" id="167879.CPS_2534"/>
<name>Q481M0_COLP3</name>
<evidence type="ECO:0000313" key="2">
    <source>
        <dbReference type="Proteomes" id="UP000000547"/>
    </source>
</evidence>
<protein>
    <submittedName>
        <fullName evidence="1">Uncharacterized protein</fullName>
    </submittedName>
</protein>
<dbReference type="AlphaFoldDB" id="Q481M0"/>
<gene>
    <name evidence="1" type="ordered locus">CPS_2534</name>
</gene>
<sequence length="47" mass="5574">MLYLFNTSPKVFLGHEKANYHEVIKLFIVRQSLYTNLIKFLPNSELC</sequence>
<accession>Q481M0</accession>
<dbReference type="Proteomes" id="UP000000547">
    <property type="component" value="Chromosome"/>
</dbReference>
<dbReference type="KEGG" id="cps:CPS_2534"/>